<keyword evidence="2" id="KW-1185">Reference proteome</keyword>
<dbReference type="Proteomes" id="UP000077755">
    <property type="component" value="Chromosome 2"/>
</dbReference>
<evidence type="ECO:0000313" key="1">
    <source>
        <dbReference type="EMBL" id="WOG86070.1"/>
    </source>
</evidence>
<sequence length="74" mass="8043">MIGNKELSKNEGEHAMEIGSWIICVIKSRYSSTVNNPGPSILCTGVTYLQRIGLRLVHSAISMAVAGRNNRDSP</sequence>
<reference evidence="1" key="2">
    <citation type="submission" date="2022-03" db="EMBL/GenBank/DDBJ databases">
        <title>Draft title - Genomic analysis of global carrot germplasm unveils the trajectory of domestication and the origin of high carotenoid orange carrot.</title>
        <authorList>
            <person name="Iorizzo M."/>
            <person name="Ellison S."/>
            <person name="Senalik D."/>
            <person name="Macko-Podgorni A."/>
            <person name="Grzebelus D."/>
            <person name="Bostan H."/>
            <person name="Rolling W."/>
            <person name="Curaba J."/>
            <person name="Simon P."/>
        </authorList>
    </citation>
    <scope>NUCLEOTIDE SEQUENCE</scope>
    <source>
        <tissue evidence="1">Leaf</tissue>
    </source>
</reference>
<proteinExistence type="predicted"/>
<dbReference type="Gramene" id="KZM81137">
    <property type="protein sequence ID" value="KZM81137"/>
    <property type="gene ID" value="DCAR_031255"/>
</dbReference>
<accession>A0A175YCG2</accession>
<gene>
    <name evidence="1" type="ORF">DCAR_0205267</name>
</gene>
<evidence type="ECO:0000313" key="2">
    <source>
        <dbReference type="Proteomes" id="UP000077755"/>
    </source>
</evidence>
<dbReference type="EMBL" id="CP093344">
    <property type="protein sequence ID" value="WOG86070.1"/>
    <property type="molecule type" value="Genomic_DNA"/>
</dbReference>
<organism evidence="1 2">
    <name type="scientific">Daucus carota subsp. sativus</name>
    <name type="common">Carrot</name>
    <dbReference type="NCBI Taxonomy" id="79200"/>
    <lineage>
        <taxon>Eukaryota</taxon>
        <taxon>Viridiplantae</taxon>
        <taxon>Streptophyta</taxon>
        <taxon>Embryophyta</taxon>
        <taxon>Tracheophyta</taxon>
        <taxon>Spermatophyta</taxon>
        <taxon>Magnoliopsida</taxon>
        <taxon>eudicotyledons</taxon>
        <taxon>Gunneridae</taxon>
        <taxon>Pentapetalae</taxon>
        <taxon>asterids</taxon>
        <taxon>campanulids</taxon>
        <taxon>Apiales</taxon>
        <taxon>Apiaceae</taxon>
        <taxon>Apioideae</taxon>
        <taxon>Scandiceae</taxon>
        <taxon>Daucinae</taxon>
        <taxon>Daucus</taxon>
        <taxon>Daucus sect. Daucus</taxon>
    </lineage>
</organism>
<protein>
    <submittedName>
        <fullName evidence="1">Uncharacterized protein</fullName>
    </submittedName>
</protein>
<reference evidence="1" key="1">
    <citation type="journal article" date="2016" name="Nat. Genet.">
        <title>A high-quality carrot genome assembly provides new insights into carotenoid accumulation and asterid genome evolution.</title>
        <authorList>
            <person name="Iorizzo M."/>
            <person name="Ellison S."/>
            <person name="Senalik D."/>
            <person name="Zeng P."/>
            <person name="Satapoomin P."/>
            <person name="Huang J."/>
            <person name="Bowman M."/>
            <person name="Iovene M."/>
            <person name="Sanseverino W."/>
            <person name="Cavagnaro P."/>
            <person name="Yildiz M."/>
            <person name="Macko-Podgorni A."/>
            <person name="Moranska E."/>
            <person name="Grzebelus E."/>
            <person name="Grzebelus D."/>
            <person name="Ashrafi H."/>
            <person name="Zheng Z."/>
            <person name="Cheng S."/>
            <person name="Spooner D."/>
            <person name="Van Deynze A."/>
            <person name="Simon P."/>
        </authorList>
    </citation>
    <scope>NUCLEOTIDE SEQUENCE</scope>
    <source>
        <tissue evidence="1">Leaf</tissue>
    </source>
</reference>
<dbReference type="AlphaFoldDB" id="A0A175YCG2"/>
<name>A0A175YCG2_DAUCS</name>